<dbReference type="Pfam" id="PF02899">
    <property type="entry name" value="Phage_int_SAM_1"/>
    <property type="match status" value="1"/>
</dbReference>
<keyword evidence="14" id="KW-1185">Reference proteome</keyword>
<feature type="active site" evidence="9">
    <location>
        <position position="178"/>
    </location>
</feature>
<evidence type="ECO:0000256" key="1">
    <source>
        <dbReference type="ARBA" id="ARBA00004496"/>
    </source>
</evidence>
<dbReference type="InterPro" id="IPR044068">
    <property type="entry name" value="CB"/>
</dbReference>
<evidence type="ECO:0000313" key="14">
    <source>
        <dbReference type="Proteomes" id="UP001501138"/>
    </source>
</evidence>
<dbReference type="InterPro" id="IPR023009">
    <property type="entry name" value="Tyrosine_recombinase_XerC/XerD"/>
</dbReference>
<feature type="active site" evidence="9">
    <location>
        <position position="202"/>
    </location>
</feature>
<dbReference type="PANTHER" id="PTHR30349">
    <property type="entry name" value="PHAGE INTEGRASE-RELATED"/>
    <property type="match status" value="1"/>
</dbReference>
<dbReference type="PROSITE" id="PS51900">
    <property type="entry name" value="CB"/>
    <property type="match status" value="1"/>
</dbReference>
<evidence type="ECO:0000256" key="9">
    <source>
        <dbReference type="HAMAP-Rule" id="MF_01808"/>
    </source>
</evidence>
<keyword evidence="5 9" id="KW-0229">DNA integration</keyword>
<feature type="active site" evidence="9">
    <location>
        <position position="298"/>
    </location>
</feature>
<comment type="subcellular location">
    <subcellularLocation>
        <location evidence="1 9">Cytoplasm</location>
    </subcellularLocation>
</comment>
<dbReference type="EMBL" id="BAAAPM010000004">
    <property type="protein sequence ID" value="GAA1727700.1"/>
    <property type="molecule type" value="Genomic_DNA"/>
</dbReference>
<evidence type="ECO:0000313" key="13">
    <source>
        <dbReference type="EMBL" id="GAA1727700.1"/>
    </source>
</evidence>
<comment type="caution">
    <text evidence="13">The sequence shown here is derived from an EMBL/GenBank/DDBJ whole genome shotgun (WGS) entry which is preliminary data.</text>
</comment>
<dbReference type="InterPro" id="IPR010998">
    <property type="entry name" value="Integrase_recombinase_N"/>
</dbReference>
<feature type="active site" evidence="9">
    <location>
        <position position="275"/>
    </location>
</feature>
<feature type="domain" description="Core-binding (CB)" evidence="12">
    <location>
        <begin position="23"/>
        <end position="109"/>
    </location>
</feature>
<feature type="region of interest" description="Disordered" evidence="10">
    <location>
        <begin position="1"/>
        <end position="20"/>
    </location>
</feature>
<evidence type="ECO:0000256" key="4">
    <source>
        <dbReference type="ARBA" id="ARBA00022829"/>
    </source>
</evidence>
<comment type="function">
    <text evidence="9">Site-specific tyrosine recombinase, which acts by catalyzing the cutting and rejoining of the recombining DNA molecules. The XerC-XerD complex is essential to convert dimers of the bacterial chromosome into monomers to permit their segregation at cell division. It also contributes to the segregational stability of plasmids.</text>
</comment>
<dbReference type="InterPro" id="IPR004107">
    <property type="entry name" value="Integrase_SAM-like_N"/>
</dbReference>
<keyword evidence="8 9" id="KW-0131">Cell cycle</keyword>
<keyword evidence="6 9" id="KW-0238">DNA-binding</keyword>
<dbReference type="InterPro" id="IPR002104">
    <property type="entry name" value="Integrase_catalytic"/>
</dbReference>
<feature type="domain" description="Tyr recombinase" evidence="11">
    <location>
        <begin position="130"/>
        <end position="320"/>
    </location>
</feature>
<dbReference type="PROSITE" id="PS51898">
    <property type="entry name" value="TYR_RECOMBINASE"/>
    <property type="match status" value="1"/>
</dbReference>
<dbReference type="Proteomes" id="UP001501138">
    <property type="component" value="Unassembled WGS sequence"/>
</dbReference>
<evidence type="ECO:0000256" key="10">
    <source>
        <dbReference type="SAM" id="MobiDB-lite"/>
    </source>
</evidence>
<keyword evidence="3 9" id="KW-0132">Cell division</keyword>
<reference evidence="13 14" key="1">
    <citation type="journal article" date="2019" name="Int. J. Syst. Evol. Microbiol.">
        <title>The Global Catalogue of Microorganisms (GCM) 10K type strain sequencing project: providing services to taxonomists for standard genome sequencing and annotation.</title>
        <authorList>
            <consortium name="The Broad Institute Genomics Platform"/>
            <consortium name="The Broad Institute Genome Sequencing Center for Infectious Disease"/>
            <person name="Wu L."/>
            <person name="Ma J."/>
        </authorList>
    </citation>
    <scope>NUCLEOTIDE SEQUENCE [LARGE SCALE GENOMIC DNA]</scope>
    <source>
        <strain evidence="13 14">JCM 15589</strain>
    </source>
</reference>
<feature type="active site" description="O-(3'-phospho-DNA)-tyrosine intermediate" evidence="9">
    <location>
        <position position="307"/>
    </location>
</feature>
<keyword evidence="2 9" id="KW-0963">Cytoplasm</keyword>
<evidence type="ECO:0000256" key="3">
    <source>
        <dbReference type="ARBA" id="ARBA00022618"/>
    </source>
</evidence>
<feature type="compositionally biased region" description="Polar residues" evidence="10">
    <location>
        <begin position="1"/>
        <end position="10"/>
    </location>
</feature>
<proteinExistence type="inferred from homology"/>
<comment type="similarity">
    <text evidence="9">Belongs to the 'phage' integrase family. XerC subfamily.</text>
</comment>
<evidence type="ECO:0000256" key="6">
    <source>
        <dbReference type="ARBA" id="ARBA00023125"/>
    </source>
</evidence>
<dbReference type="InterPro" id="IPR050090">
    <property type="entry name" value="Tyrosine_recombinase_XerCD"/>
</dbReference>
<dbReference type="Gene3D" id="1.10.150.130">
    <property type="match status" value="1"/>
</dbReference>
<dbReference type="Pfam" id="PF00589">
    <property type="entry name" value="Phage_integrase"/>
    <property type="match status" value="1"/>
</dbReference>
<organism evidence="13 14">
    <name type="scientific">Isoptericola hypogeus</name>
    <dbReference type="NCBI Taxonomy" id="300179"/>
    <lineage>
        <taxon>Bacteria</taxon>
        <taxon>Bacillati</taxon>
        <taxon>Actinomycetota</taxon>
        <taxon>Actinomycetes</taxon>
        <taxon>Micrococcales</taxon>
        <taxon>Promicromonosporaceae</taxon>
        <taxon>Isoptericola</taxon>
    </lineage>
</organism>
<evidence type="ECO:0000259" key="12">
    <source>
        <dbReference type="PROSITE" id="PS51900"/>
    </source>
</evidence>
<dbReference type="InterPro" id="IPR011010">
    <property type="entry name" value="DNA_brk_join_enz"/>
</dbReference>
<feature type="active site" evidence="9">
    <location>
        <position position="272"/>
    </location>
</feature>
<dbReference type="HAMAP" id="MF_01808">
    <property type="entry name" value="Recomb_XerC_XerD"/>
    <property type="match status" value="1"/>
</dbReference>
<sequence>MTAEQCGQRQTADMDPDLPPLPADLATAVARFDEHLAVQRGHSAHTRRAYRADVTSLLRYAVRHGVNTLPAIDVGTLRGWLAAQADRGLARSTVARRGASARAFLRWAQRAGLVEGDPSVRLASPKLPRTLPTVLSPEAAARMLDTARDDAAAAEPDARPAALRAWAAAELLYGSGIRVGELAQVDVGDVDLGGRLVRVLGKGGKERVVPFGVPAGRAVTAWIEGGRPAFVRAGTDRALLLGNRGGRWGQRQVRDAVHRLARRAGVDDVAPHALRHSAATHLLQGGSDLRSVQEVLGHADLGTTQRYTHVDGERLRKVFVQAFPRA</sequence>
<keyword evidence="4 9" id="KW-0159">Chromosome partition</keyword>
<comment type="subunit">
    <text evidence="9">Forms a cyclic heterotetrameric complex composed of two molecules of XerC and two molecules of XerD.</text>
</comment>
<dbReference type="SUPFAM" id="SSF56349">
    <property type="entry name" value="DNA breaking-rejoining enzymes"/>
    <property type="match status" value="1"/>
</dbReference>
<evidence type="ECO:0000259" key="11">
    <source>
        <dbReference type="PROSITE" id="PS51898"/>
    </source>
</evidence>
<evidence type="ECO:0000256" key="7">
    <source>
        <dbReference type="ARBA" id="ARBA00023172"/>
    </source>
</evidence>
<accession>A0ABN2JHW5</accession>
<dbReference type="InterPro" id="IPR013762">
    <property type="entry name" value="Integrase-like_cat_sf"/>
</dbReference>
<protein>
    <recommendedName>
        <fullName evidence="9">Tyrosine recombinase XerC</fullName>
    </recommendedName>
</protein>
<name>A0ABN2JHW5_9MICO</name>
<dbReference type="PANTHER" id="PTHR30349:SF77">
    <property type="entry name" value="TYROSINE RECOMBINASE XERC"/>
    <property type="match status" value="1"/>
</dbReference>
<keyword evidence="7 9" id="KW-0233">DNA recombination</keyword>
<dbReference type="Gene3D" id="1.10.443.10">
    <property type="entry name" value="Intergrase catalytic core"/>
    <property type="match status" value="1"/>
</dbReference>
<evidence type="ECO:0000256" key="5">
    <source>
        <dbReference type="ARBA" id="ARBA00022908"/>
    </source>
</evidence>
<gene>
    <name evidence="9" type="primary">xerC</name>
    <name evidence="13" type="ORF">GCM10009809_24270</name>
</gene>
<evidence type="ECO:0000256" key="8">
    <source>
        <dbReference type="ARBA" id="ARBA00023306"/>
    </source>
</evidence>
<evidence type="ECO:0000256" key="2">
    <source>
        <dbReference type="ARBA" id="ARBA00022490"/>
    </source>
</evidence>